<sequence length="181" mass="21044">RSFAVSNYEWEDSSLNFFGDKWELMPTKWDVSPAERKVTSKHSDITGMGRNSNTLWGLGRVERAMTPLLTTSTTSLESVECRTQKGYKLPWQHYVYDTCASCYLYMPIWAFKPANPKFWYLSMGRLKDPLTNITYLAETTNRSHPIFNTFLSKCYVDKWVSCCEAARECCQKMATTENIEY</sequence>
<feature type="non-terminal residue" evidence="2">
    <location>
        <position position="181"/>
    </location>
</feature>
<protein>
    <submittedName>
        <fullName evidence="2">Uncharacterized protein LOC111084584</fullName>
    </submittedName>
</protein>
<accession>A0ABM1S006</accession>
<name>A0ABM1S006_LIMPO</name>
<dbReference type="RefSeq" id="XP_022236961.1">
    <property type="nucleotide sequence ID" value="XM_022381253.1"/>
</dbReference>
<gene>
    <name evidence="2" type="primary">LOC111084584</name>
</gene>
<proteinExistence type="predicted"/>
<organism evidence="1 2">
    <name type="scientific">Limulus polyphemus</name>
    <name type="common">Atlantic horseshoe crab</name>
    <dbReference type="NCBI Taxonomy" id="6850"/>
    <lineage>
        <taxon>Eukaryota</taxon>
        <taxon>Metazoa</taxon>
        <taxon>Ecdysozoa</taxon>
        <taxon>Arthropoda</taxon>
        <taxon>Chelicerata</taxon>
        <taxon>Merostomata</taxon>
        <taxon>Xiphosura</taxon>
        <taxon>Limulidae</taxon>
        <taxon>Limulus</taxon>
    </lineage>
</organism>
<dbReference type="Proteomes" id="UP000694941">
    <property type="component" value="Unplaced"/>
</dbReference>
<feature type="non-terminal residue" evidence="2">
    <location>
        <position position="1"/>
    </location>
</feature>
<evidence type="ECO:0000313" key="1">
    <source>
        <dbReference type="Proteomes" id="UP000694941"/>
    </source>
</evidence>
<evidence type="ECO:0000313" key="2">
    <source>
        <dbReference type="RefSeq" id="XP_022236961.1"/>
    </source>
</evidence>
<reference evidence="2" key="1">
    <citation type="submission" date="2025-08" db="UniProtKB">
        <authorList>
            <consortium name="RefSeq"/>
        </authorList>
    </citation>
    <scope>IDENTIFICATION</scope>
    <source>
        <tissue evidence="2">Muscle</tissue>
    </source>
</reference>
<dbReference type="GeneID" id="111084584"/>
<keyword evidence="1" id="KW-1185">Reference proteome</keyword>